<dbReference type="PIRSF" id="PIRSF028431">
    <property type="entry name" value="UCP028431"/>
    <property type="match status" value="1"/>
</dbReference>
<evidence type="ECO:0000313" key="4">
    <source>
        <dbReference type="EMBL" id="MUP13414.1"/>
    </source>
</evidence>
<keyword evidence="1" id="KW-0472">Membrane</keyword>
<dbReference type="EMBL" id="MBFA02000045">
    <property type="protein sequence ID" value="MUP13414.1"/>
    <property type="molecule type" value="Genomic_DNA"/>
</dbReference>
<evidence type="ECO:0000256" key="1">
    <source>
        <dbReference type="SAM" id="Phobius"/>
    </source>
</evidence>
<evidence type="ECO:0000259" key="2">
    <source>
        <dbReference type="Pfam" id="PF10091"/>
    </source>
</evidence>
<evidence type="ECO:0000313" key="6">
    <source>
        <dbReference type="Proteomes" id="UP000179536"/>
    </source>
</evidence>
<dbReference type="Pfam" id="PF10091">
    <property type="entry name" value="Glycoamylase"/>
    <property type="match status" value="1"/>
</dbReference>
<dbReference type="Proteomes" id="UP000179454">
    <property type="component" value="Unassembled WGS sequence"/>
</dbReference>
<dbReference type="Gene3D" id="1.50.10.140">
    <property type="match status" value="1"/>
</dbReference>
<dbReference type="EMBL" id="MBFE02000057">
    <property type="protein sequence ID" value="MUO45701.1"/>
    <property type="molecule type" value="Genomic_DNA"/>
</dbReference>
<dbReference type="Proteomes" id="UP000179536">
    <property type="component" value="Unassembled WGS sequence"/>
</dbReference>
<keyword evidence="1" id="KW-1133">Transmembrane helix</keyword>
<keyword evidence="1" id="KW-0812">Transmembrane</keyword>
<feature type="domain" description="Glycoamylase-like" evidence="2">
    <location>
        <begin position="202"/>
        <end position="414"/>
    </location>
</feature>
<reference evidence="5 6" key="1">
    <citation type="submission" date="2019-11" db="EMBL/GenBank/DDBJ databases">
        <title>Whole-genome sequencing of Allorhizobium vitis.</title>
        <authorList>
            <person name="Gan H.M."/>
            <person name="Savka M.A."/>
        </authorList>
    </citation>
    <scope>NUCLEOTIDE SEQUENCE [LARGE SCALE GENOMIC DNA]</scope>
    <source>
        <strain evidence="4 6">RF2/1</strain>
        <strain evidence="3 5">T1/7</strain>
    </source>
</reference>
<gene>
    <name evidence="4" type="ORF">BBK91_026785</name>
    <name evidence="3" type="ORF">BBL17_028650</name>
</gene>
<organism evidence="4 6">
    <name type="scientific">Agrobacterium vitis</name>
    <name type="common">Rhizobium vitis</name>
    <dbReference type="NCBI Taxonomy" id="373"/>
    <lineage>
        <taxon>Bacteria</taxon>
        <taxon>Pseudomonadati</taxon>
        <taxon>Pseudomonadota</taxon>
        <taxon>Alphaproteobacteria</taxon>
        <taxon>Hyphomicrobiales</taxon>
        <taxon>Rhizobiaceae</taxon>
        <taxon>Rhizobium/Agrobacterium group</taxon>
        <taxon>Agrobacterium</taxon>
    </lineage>
</organism>
<feature type="transmembrane region" description="Helical" evidence="1">
    <location>
        <begin position="65"/>
        <end position="87"/>
    </location>
</feature>
<accession>A0ABD6HEZ8</accession>
<dbReference type="InterPro" id="IPR016883">
    <property type="entry name" value="UCP028431"/>
</dbReference>
<sequence>MARCVASAEISQHMTNTPPSRSTPLEELLDRVQRTTIAYFWEGAHPVSGLAYDRRLTWGDARNDLVSISGSGFSFLAIIVAVSRGWIDRGQAMERMLLTVAFLKDVPRFHGAFPHFINGSTGEVVPFSHRDDGGDLVETALLLQGLICARQYFDGEAPGERPLRILIQELVDEVERCWYAPEPSRPLYWHWSPKHQWKMALPITGWNEGLLAYILAAGAGRHAIDDNVFHHGWAGNGTLRNGNGYYGHILPVGRPFGGPLFLAHSSFCGLDPSRMRDRYCDYWEQNVAHASIHHAHAVANPHQHAGYGAACWGLTSSHGPRKYIASAPDNDRGIIAPTAALSSFPYLPEAAEAALRYYLVAADGRLWGRYGFVDAFAANGRWISKSYLAVNQGPIVAMIENHRSGLLWNLFMGHCKVNLASINIWDLVA</sequence>
<evidence type="ECO:0000313" key="3">
    <source>
        <dbReference type="EMBL" id="MUO45701.1"/>
    </source>
</evidence>
<evidence type="ECO:0000313" key="5">
    <source>
        <dbReference type="Proteomes" id="UP000179454"/>
    </source>
</evidence>
<protein>
    <recommendedName>
        <fullName evidence="2">Glycoamylase-like domain-containing protein</fullName>
    </recommendedName>
</protein>
<keyword evidence="5" id="KW-1185">Reference proteome</keyword>
<dbReference type="AlphaFoldDB" id="A0ABD6HEZ8"/>
<dbReference type="InterPro" id="IPR019282">
    <property type="entry name" value="Glycoamylase-like_cons_dom"/>
</dbReference>
<proteinExistence type="predicted"/>
<name>A0ABD6HEZ8_AGRVI</name>
<comment type="caution">
    <text evidence="4">The sequence shown here is derived from an EMBL/GenBank/DDBJ whole genome shotgun (WGS) entry which is preliminary data.</text>
</comment>